<dbReference type="GO" id="GO:0003842">
    <property type="term" value="F:L-glutamate gamma-semialdehyde dehydrogenase activity"/>
    <property type="evidence" value="ECO:0007669"/>
    <property type="project" value="TreeGrafter"/>
</dbReference>
<evidence type="ECO:0000256" key="2">
    <source>
        <dbReference type="ARBA" id="ARBA00023027"/>
    </source>
</evidence>
<dbReference type="EMBL" id="JABCLB010000113">
    <property type="protein sequence ID" value="NMU81477.1"/>
    <property type="molecule type" value="Genomic_DNA"/>
</dbReference>
<feature type="non-terminal residue" evidence="4">
    <location>
        <position position="1"/>
    </location>
</feature>
<accession>A0A7Y0SDG0</accession>
<gene>
    <name evidence="4" type="ORF">HKB16_01130</name>
</gene>
<dbReference type="InterPro" id="IPR015590">
    <property type="entry name" value="Aldehyde_DH_dom"/>
</dbReference>
<dbReference type="InterPro" id="IPR016163">
    <property type="entry name" value="Ald_DH_C"/>
</dbReference>
<dbReference type="InterPro" id="IPR016161">
    <property type="entry name" value="Ald_DH/histidinol_DH"/>
</dbReference>
<dbReference type="Proteomes" id="UP000518904">
    <property type="component" value="Unassembled WGS sequence"/>
</dbReference>
<reference evidence="4 5" key="1">
    <citation type="submission" date="2020-04" db="EMBL/GenBank/DDBJ databases">
        <title>Whole-genome sequencing of Vibrio spp. from China reveals different genetic environments of blaCTX-M-14 among diverse lineages.</title>
        <authorList>
            <person name="Zheng Z."/>
            <person name="Ye L."/>
            <person name="Chen S."/>
        </authorList>
    </citation>
    <scope>NUCLEOTIDE SEQUENCE [LARGE SCALE GENOMIC DNA]</scope>
    <source>
        <strain evidence="4 5">Vb0551</strain>
    </source>
</reference>
<dbReference type="GO" id="GO:0010133">
    <property type="term" value="P:L-proline catabolic process to L-glutamate"/>
    <property type="evidence" value="ECO:0007669"/>
    <property type="project" value="TreeGrafter"/>
</dbReference>
<protein>
    <submittedName>
        <fullName evidence="4">Aldehyde dehydrogenase family protein</fullName>
    </submittedName>
</protein>
<feature type="domain" description="Aldehyde dehydrogenase" evidence="3">
    <location>
        <begin position="1"/>
        <end position="93"/>
    </location>
</feature>
<dbReference type="InterPro" id="IPR016162">
    <property type="entry name" value="Ald_DH_N"/>
</dbReference>
<evidence type="ECO:0000313" key="4">
    <source>
        <dbReference type="EMBL" id="NMU81477.1"/>
    </source>
</evidence>
<organism evidence="4 5">
    <name type="scientific">Vibrio parahaemolyticus</name>
    <dbReference type="NCBI Taxonomy" id="670"/>
    <lineage>
        <taxon>Bacteria</taxon>
        <taxon>Pseudomonadati</taxon>
        <taxon>Pseudomonadota</taxon>
        <taxon>Gammaproteobacteria</taxon>
        <taxon>Vibrionales</taxon>
        <taxon>Vibrionaceae</taxon>
        <taxon>Vibrio</taxon>
    </lineage>
</organism>
<comment type="caution">
    <text evidence="4">The sequence shown here is derived from an EMBL/GenBank/DDBJ whole genome shotgun (WGS) entry which is preliminary data.</text>
</comment>
<name>A0A7Y0SDG0_VIBPH</name>
<proteinExistence type="predicted"/>
<keyword evidence="1" id="KW-0560">Oxidoreductase</keyword>
<evidence type="ECO:0000259" key="3">
    <source>
        <dbReference type="Pfam" id="PF00171"/>
    </source>
</evidence>
<keyword evidence="2" id="KW-0520">NAD</keyword>
<dbReference type="InterPro" id="IPR050485">
    <property type="entry name" value="Proline_metab_enzyme"/>
</dbReference>
<dbReference type="SUPFAM" id="SSF53720">
    <property type="entry name" value="ALDH-like"/>
    <property type="match status" value="1"/>
</dbReference>
<feature type="non-terminal residue" evidence="4">
    <location>
        <position position="94"/>
    </location>
</feature>
<dbReference type="PANTHER" id="PTHR42862">
    <property type="entry name" value="DELTA-1-PYRROLINE-5-CARBOXYLATE DEHYDROGENASE 1, ISOFORM A-RELATED"/>
    <property type="match status" value="1"/>
</dbReference>
<sequence>ELMLDAGFPAGVIQLLTGRGAEIGHALTSHDAIAGVAFTGSTATAQRINVTLAERSAKPVPFIAETGGQNAMIVDSTALPEQVVRDVIRSAFAS</sequence>
<evidence type="ECO:0000256" key="1">
    <source>
        <dbReference type="ARBA" id="ARBA00023002"/>
    </source>
</evidence>
<dbReference type="Gene3D" id="3.40.605.10">
    <property type="entry name" value="Aldehyde Dehydrogenase, Chain A, domain 1"/>
    <property type="match status" value="1"/>
</dbReference>
<evidence type="ECO:0000313" key="5">
    <source>
        <dbReference type="Proteomes" id="UP000518904"/>
    </source>
</evidence>
<dbReference type="PANTHER" id="PTHR42862:SF1">
    <property type="entry name" value="DELTA-1-PYRROLINE-5-CARBOXYLATE DEHYDROGENASE 2, ISOFORM A-RELATED"/>
    <property type="match status" value="1"/>
</dbReference>
<dbReference type="GO" id="GO:0009898">
    <property type="term" value="C:cytoplasmic side of plasma membrane"/>
    <property type="evidence" value="ECO:0007669"/>
    <property type="project" value="TreeGrafter"/>
</dbReference>
<dbReference type="AlphaFoldDB" id="A0A7Y0SDG0"/>
<dbReference type="Pfam" id="PF00171">
    <property type="entry name" value="Aldedh"/>
    <property type="match status" value="1"/>
</dbReference>
<dbReference type="Gene3D" id="3.40.309.10">
    <property type="entry name" value="Aldehyde Dehydrogenase, Chain A, domain 2"/>
    <property type="match status" value="1"/>
</dbReference>